<dbReference type="PANTHER" id="PTHR32182">
    <property type="entry name" value="DNA REPLICATION AND REPAIR PROTEIN RECF"/>
    <property type="match status" value="1"/>
</dbReference>
<dbReference type="InterPro" id="IPR027417">
    <property type="entry name" value="P-loop_NTPase"/>
</dbReference>
<protein>
    <recommendedName>
        <fullName evidence="2">ATPase AAA-type core domain-containing protein</fullName>
    </recommendedName>
</protein>
<dbReference type="Proteomes" id="UP000637074">
    <property type="component" value="Unassembled WGS sequence"/>
</dbReference>
<organism evidence="3 4">
    <name type="scientific">Neobacillus kokaensis</name>
    <dbReference type="NCBI Taxonomy" id="2759023"/>
    <lineage>
        <taxon>Bacteria</taxon>
        <taxon>Bacillati</taxon>
        <taxon>Bacillota</taxon>
        <taxon>Bacilli</taxon>
        <taxon>Bacillales</taxon>
        <taxon>Bacillaceae</taxon>
        <taxon>Neobacillus</taxon>
    </lineage>
</organism>
<dbReference type="PANTHER" id="PTHR32182:SF23">
    <property type="entry name" value="ATP BINDING PROTEIN"/>
    <property type="match status" value="1"/>
</dbReference>
<sequence>MELVYLWIEQYRNISQTGYSFSNRFKVNFNKDRLSDGLIIADRDVQPSIFNDKVTNITAIIGINGSGKTNVIDLLGMRREDRFGFGKAKYFIVYHLEANLFAIEGSGTELISSSLDDFPEEGSYYGSVSNPYSIVVKKIDDSLIYNGFLQLNNLKTDYHKSLSFLQFRYNYDNYSYQSYRSFAVDIEDNILFSRLNLNKKNTGNQAIYKMLVELNHKEYSNAEEKATTGRFKYNAAASLIINLDIMYNEDLELPIKKFHTSIDILRKMSNRKPKTKKELKEHFLNKMMYNFAYYIASYATTASSENIQNLITELKEFENNISNEIKQIPEHYYTKIIEYLLERFKQYNNSININTINSIFKEYIIVLNKINEDFFGKDTLTIPLDAKNTNNNVLRFLQGIDSLEFLNDEEIYSILKIFKISYFPLSSGESALLSLFSALYFGLTLPKGNRKEKLIILLDEPELSLHPEWNRVLIDNLIEFLNDIENGYETYQLIITTHSPFLISDIPSENIIAVTKDNEGEGKLIHSIDLGETFASDIHTLLSNEFFMSSTIGSFAKRKINEVIKFLNDKNNNEEFSKGYIDYIISIVGEPLIKKKLKKMRDEKYATKKERQEKIAQLKAQLRELEAYDSNSEY</sequence>
<reference evidence="3 4" key="1">
    <citation type="journal article" date="2022" name="Int. J. Syst. Evol. Microbiol.">
        <title>Neobacillus kokaensis sp. nov., isolated from soil.</title>
        <authorList>
            <person name="Yuki K."/>
            <person name="Matsubara H."/>
            <person name="Yamaguchi S."/>
        </authorList>
    </citation>
    <scope>NUCLEOTIDE SEQUENCE [LARGE SCALE GENOMIC DNA]</scope>
    <source>
        <strain evidence="3 4">LOB 377</strain>
    </source>
</reference>
<gene>
    <name evidence="3" type="ORF">AM1BK_32870</name>
</gene>
<dbReference type="InterPro" id="IPR003959">
    <property type="entry name" value="ATPase_AAA_core"/>
</dbReference>
<dbReference type="CDD" id="cd00267">
    <property type="entry name" value="ABC_ATPase"/>
    <property type="match status" value="1"/>
</dbReference>
<dbReference type="Pfam" id="PF13304">
    <property type="entry name" value="AAA_21"/>
    <property type="match status" value="1"/>
</dbReference>
<feature type="coiled-coil region" evidence="1">
    <location>
        <begin position="300"/>
        <end position="327"/>
    </location>
</feature>
<evidence type="ECO:0000259" key="2">
    <source>
        <dbReference type="Pfam" id="PF13304"/>
    </source>
</evidence>
<dbReference type="EMBL" id="BNDS01000015">
    <property type="protein sequence ID" value="GHH99744.1"/>
    <property type="molecule type" value="Genomic_DNA"/>
</dbReference>
<name>A0ABQ3N513_9BACI</name>
<evidence type="ECO:0000313" key="3">
    <source>
        <dbReference type="EMBL" id="GHH99744.1"/>
    </source>
</evidence>
<comment type="caution">
    <text evidence="3">The sequence shown here is derived from an EMBL/GenBank/DDBJ whole genome shotgun (WGS) entry which is preliminary data.</text>
</comment>
<keyword evidence="1" id="KW-0175">Coiled coil</keyword>
<feature type="domain" description="ATPase AAA-type core" evidence="2">
    <location>
        <begin position="57"/>
        <end position="504"/>
    </location>
</feature>
<dbReference type="SUPFAM" id="SSF52540">
    <property type="entry name" value="P-loop containing nucleoside triphosphate hydrolases"/>
    <property type="match status" value="1"/>
</dbReference>
<evidence type="ECO:0000313" key="4">
    <source>
        <dbReference type="Proteomes" id="UP000637074"/>
    </source>
</evidence>
<accession>A0ABQ3N513</accession>
<dbReference type="RefSeq" id="WP_191274645.1">
    <property type="nucleotide sequence ID" value="NZ_BNDS01000015.1"/>
</dbReference>
<keyword evidence="4" id="KW-1185">Reference proteome</keyword>
<dbReference type="Gene3D" id="3.40.50.300">
    <property type="entry name" value="P-loop containing nucleotide triphosphate hydrolases"/>
    <property type="match status" value="1"/>
</dbReference>
<evidence type="ECO:0000256" key="1">
    <source>
        <dbReference type="SAM" id="Coils"/>
    </source>
</evidence>
<proteinExistence type="predicted"/>